<evidence type="ECO:0000256" key="8">
    <source>
        <dbReference type="ARBA" id="ARBA00029731"/>
    </source>
</evidence>
<dbReference type="PANTHER" id="PTHR42753:SF2">
    <property type="entry name" value="PROLINE--TRNA LIGASE"/>
    <property type="match status" value="1"/>
</dbReference>
<comment type="caution">
    <text evidence="11">The sequence shown here is derived from an EMBL/GenBank/DDBJ whole genome shotgun (WGS) entry which is preliminary data.</text>
</comment>
<dbReference type="PANTHER" id="PTHR42753">
    <property type="entry name" value="MITOCHONDRIAL RIBOSOME PROTEIN L39/PROLYL-TRNA LIGASE FAMILY MEMBER"/>
    <property type="match status" value="1"/>
</dbReference>
<dbReference type="Proteomes" id="UP000179368">
    <property type="component" value="Unassembled WGS sequence"/>
</dbReference>
<name>A0A1F6BT50_9BACT</name>
<evidence type="ECO:0000259" key="10">
    <source>
        <dbReference type="PROSITE" id="PS50862"/>
    </source>
</evidence>
<sequence length="419" mass="47527">MRQSELFTKTLKEAPKDEVSVNAKLLTRGGFVYKNSAGVYTYLPLGWRVIGKISDIIREEMNAIGGEEMFMPAMVEKKYMEPTNRWNLDVGFFAKGMNDKEANFVLGWSHEEVLTEIASKYISSYEDLPFYAYQIQTKFRNEPRAKSGLLRGREFMMKDLYSFHASEDDLSRYYEEVKKAYLKIFNRCGLKAIYTTAAGGDFTGSNTHEFQVETEAGEDEVILCRLCGFAENREITEHKAKERCSKCDNGVLEKIKAVEVGNIFPLGTKYSKAFNLKFATEEGKKEYVVMGSYGIGLGRVMGTVVEVYHDKDGIVWPESVAPFRVHLLLVGEATPELKKEADEVYNKLVKAGVDVFYDDRTGVSAGEKFAEADLLGIPYRLVVSEKTMVQTKVEVKKRNEEKAKLMKLEELLKVLTPNT</sequence>
<dbReference type="InterPro" id="IPR036621">
    <property type="entry name" value="Anticodon-bd_dom_sf"/>
</dbReference>
<dbReference type="InterPro" id="IPR045864">
    <property type="entry name" value="aa-tRNA-synth_II/BPL/LPL"/>
</dbReference>
<dbReference type="Pfam" id="PF03129">
    <property type="entry name" value="HGTP_anticodon"/>
    <property type="match status" value="1"/>
</dbReference>
<keyword evidence="3" id="KW-0436">Ligase</keyword>
<keyword evidence="5" id="KW-0067">ATP-binding</keyword>
<proteinExistence type="predicted"/>
<accession>A0A1F6BT50</accession>
<organism evidence="11 12">
    <name type="scientific">Candidatus Jorgensenbacteria bacterium GWA1_49_17</name>
    <dbReference type="NCBI Taxonomy" id="1798467"/>
    <lineage>
        <taxon>Bacteria</taxon>
        <taxon>Candidatus Joergenseniibacteriota</taxon>
    </lineage>
</organism>
<keyword evidence="6" id="KW-0648">Protein biosynthesis</keyword>
<dbReference type="CDD" id="cd00861">
    <property type="entry name" value="ProRS_anticodon_short"/>
    <property type="match status" value="1"/>
</dbReference>
<evidence type="ECO:0000256" key="1">
    <source>
        <dbReference type="ARBA" id="ARBA00012831"/>
    </source>
</evidence>
<evidence type="ECO:0000256" key="7">
    <source>
        <dbReference type="ARBA" id="ARBA00023146"/>
    </source>
</evidence>
<evidence type="ECO:0000313" key="11">
    <source>
        <dbReference type="EMBL" id="OGG40008.1"/>
    </source>
</evidence>
<evidence type="ECO:0000256" key="2">
    <source>
        <dbReference type="ARBA" id="ARBA00019110"/>
    </source>
</evidence>
<evidence type="ECO:0000313" key="12">
    <source>
        <dbReference type="Proteomes" id="UP000179368"/>
    </source>
</evidence>
<evidence type="ECO:0000256" key="4">
    <source>
        <dbReference type="ARBA" id="ARBA00022741"/>
    </source>
</evidence>
<dbReference type="GO" id="GO:0005829">
    <property type="term" value="C:cytosol"/>
    <property type="evidence" value="ECO:0007669"/>
    <property type="project" value="TreeGrafter"/>
</dbReference>
<evidence type="ECO:0000256" key="3">
    <source>
        <dbReference type="ARBA" id="ARBA00022598"/>
    </source>
</evidence>
<evidence type="ECO:0000256" key="6">
    <source>
        <dbReference type="ARBA" id="ARBA00022917"/>
    </source>
</evidence>
<dbReference type="EMBL" id="MFKG01000031">
    <property type="protein sequence ID" value="OGG40008.1"/>
    <property type="molecule type" value="Genomic_DNA"/>
</dbReference>
<dbReference type="InterPro" id="IPR004154">
    <property type="entry name" value="Anticodon-bd"/>
</dbReference>
<gene>
    <name evidence="11" type="ORF">A2116_02170</name>
</gene>
<dbReference type="InterPro" id="IPR002314">
    <property type="entry name" value="aa-tRNA-synt_IIb"/>
</dbReference>
<dbReference type="Gene3D" id="3.30.930.10">
    <property type="entry name" value="Bira Bifunctional Protein, Domain 2"/>
    <property type="match status" value="1"/>
</dbReference>
<dbReference type="PROSITE" id="PS50862">
    <property type="entry name" value="AA_TRNA_LIGASE_II"/>
    <property type="match status" value="1"/>
</dbReference>
<dbReference type="SUPFAM" id="SSF55681">
    <property type="entry name" value="Class II aaRS and biotin synthetases"/>
    <property type="match status" value="1"/>
</dbReference>
<keyword evidence="7" id="KW-0030">Aminoacyl-tRNA synthetase</keyword>
<dbReference type="SUPFAM" id="SSF52954">
    <property type="entry name" value="Class II aaRS ABD-related"/>
    <property type="match status" value="1"/>
</dbReference>
<dbReference type="PRINTS" id="PR01046">
    <property type="entry name" value="TRNASYNTHPRO"/>
</dbReference>
<evidence type="ECO:0000256" key="5">
    <source>
        <dbReference type="ARBA" id="ARBA00022840"/>
    </source>
</evidence>
<dbReference type="EC" id="6.1.1.15" evidence="1"/>
<dbReference type="GO" id="GO:0006433">
    <property type="term" value="P:prolyl-tRNA aminoacylation"/>
    <property type="evidence" value="ECO:0007669"/>
    <property type="project" value="InterPro"/>
</dbReference>
<comment type="catalytic activity">
    <reaction evidence="9">
        <text>tRNA(Pro) + L-proline + ATP = L-prolyl-tRNA(Pro) + AMP + diphosphate</text>
        <dbReference type="Rhea" id="RHEA:14305"/>
        <dbReference type="Rhea" id="RHEA-COMP:9700"/>
        <dbReference type="Rhea" id="RHEA-COMP:9702"/>
        <dbReference type="ChEBI" id="CHEBI:30616"/>
        <dbReference type="ChEBI" id="CHEBI:33019"/>
        <dbReference type="ChEBI" id="CHEBI:60039"/>
        <dbReference type="ChEBI" id="CHEBI:78442"/>
        <dbReference type="ChEBI" id="CHEBI:78532"/>
        <dbReference type="ChEBI" id="CHEBI:456215"/>
        <dbReference type="EC" id="6.1.1.15"/>
    </reaction>
</comment>
<dbReference type="InterPro" id="IPR006195">
    <property type="entry name" value="aa-tRNA-synth_II"/>
</dbReference>
<dbReference type="Pfam" id="PF00587">
    <property type="entry name" value="tRNA-synt_2b"/>
    <property type="match status" value="1"/>
</dbReference>
<reference evidence="11 12" key="1">
    <citation type="journal article" date="2016" name="Nat. Commun.">
        <title>Thousands of microbial genomes shed light on interconnected biogeochemical processes in an aquifer system.</title>
        <authorList>
            <person name="Anantharaman K."/>
            <person name="Brown C.T."/>
            <person name="Hug L.A."/>
            <person name="Sharon I."/>
            <person name="Castelle C.J."/>
            <person name="Probst A.J."/>
            <person name="Thomas B.C."/>
            <person name="Singh A."/>
            <person name="Wilkins M.J."/>
            <person name="Karaoz U."/>
            <person name="Brodie E.L."/>
            <person name="Williams K.H."/>
            <person name="Hubbard S.S."/>
            <person name="Banfield J.F."/>
        </authorList>
    </citation>
    <scope>NUCLEOTIDE SEQUENCE [LARGE SCALE GENOMIC DNA]</scope>
</reference>
<dbReference type="InterPro" id="IPR050062">
    <property type="entry name" value="Pro-tRNA_synthetase"/>
</dbReference>
<dbReference type="InterPro" id="IPR002316">
    <property type="entry name" value="Pro-tRNA-ligase_IIa"/>
</dbReference>
<dbReference type="InterPro" id="IPR044140">
    <property type="entry name" value="ProRS_anticodon_short"/>
</dbReference>
<dbReference type="Gene3D" id="3.40.50.800">
    <property type="entry name" value="Anticodon-binding domain"/>
    <property type="match status" value="1"/>
</dbReference>
<feature type="domain" description="Aminoacyl-transfer RNA synthetases class-II family profile" evidence="10">
    <location>
        <begin position="38"/>
        <end position="317"/>
    </location>
</feature>
<evidence type="ECO:0000256" key="9">
    <source>
        <dbReference type="ARBA" id="ARBA00047671"/>
    </source>
</evidence>
<dbReference type="GO" id="GO:0004827">
    <property type="term" value="F:proline-tRNA ligase activity"/>
    <property type="evidence" value="ECO:0007669"/>
    <property type="project" value="UniProtKB-EC"/>
</dbReference>
<keyword evidence="4" id="KW-0547">Nucleotide-binding</keyword>
<dbReference type="GO" id="GO:0005524">
    <property type="term" value="F:ATP binding"/>
    <property type="evidence" value="ECO:0007669"/>
    <property type="project" value="UniProtKB-KW"/>
</dbReference>
<protein>
    <recommendedName>
        <fullName evidence="2">Proline--tRNA ligase</fullName>
        <ecNumber evidence="1">6.1.1.15</ecNumber>
    </recommendedName>
    <alternativeName>
        <fullName evidence="8">Prolyl-tRNA synthetase</fullName>
    </alternativeName>
</protein>
<dbReference type="AlphaFoldDB" id="A0A1F6BT50"/>